<dbReference type="InterPro" id="IPR011992">
    <property type="entry name" value="EF-hand-dom_pair"/>
</dbReference>
<dbReference type="OrthoDB" id="289247at2759"/>
<evidence type="ECO:0000256" key="1">
    <source>
        <dbReference type="ARBA" id="ARBA00022729"/>
    </source>
</evidence>
<feature type="signal peptide" evidence="4">
    <location>
        <begin position="1"/>
        <end position="16"/>
    </location>
</feature>
<dbReference type="PANTHER" id="PTHR23104">
    <property type="entry name" value="MULTIPLE COAGULATION FACTOR DEFICIENCY PROTEIN 2 NEURAL STEM CELL DERIVED NEURONAL SURVIVAL PROTEIN"/>
    <property type="match status" value="1"/>
</dbReference>
<dbReference type="Gene3D" id="1.10.238.10">
    <property type="entry name" value="EF-hand"/>
    <property type="match status" value="1"/>
</dbReference>
<dbReference type="CTD" id="10669"/>
<feature type="compositionally biased region" description="Low complexity" evidence="3">
    <location>
        <begin position="233"/>
        <end position="243"/>
    </location>
</feature>
<keyword evidence="1 4" id="KW-0732">Signal</keyword>
<name>A0A8M1KJQ9_CLUHA</name>
<dbReference type="GeneID" id="122131930"/>
<evidence type="ECO:0000256" key="4">
    <source>
        <dbReference type="SAM" id="SignalP"/>
    </source>
</evidence>
<accession>A0A8M1KJQ9</accession>
<organism evidence="5 6">
    <name type="scientific">Clupea harengus</name>
    <name type="common">Atlantic herring</name>
    <dbReference type="NCBI Taxonomy" id="7950"/>
    <lineage>
        <taxon>Eukaryota</taxon>
        <taxon>Metazoa</taxon>
        <taxon>Chordata</taxon>
        <taxon>Craniata</taxon>
        <taxon>Vertebrata</taxon>
        <taxon>Euteleostomi</taxon>
        <taxon>Actinopterygii</taxon>
        <taxon>Neopterygii</taxon>
        <taxon>Teleostei</taxon>
        <taxon>Clupei</taxon>
        <taxon>Clupeiformes</taxon>
        <taxon>Clupeoidei</taxon>
        <taxon>Clupeidae</taxon>
        <taxon>Clupea</taxon>
    </lineage>
</organism>
<dbReference type="PANTHER" id="PTHR23104:SF15">
    <property type="entry name" value="CELL GROWTH REGULATOR WITH EF HAND DOMAIN PROTEIN 1"/>
    <property type="match status" value="1"/>
</dbReference>
<dbReference type="AlphaFoldDB" id="A0A8M1KJQ9"/>
<proteinExistence type="predicted"/>
<dbReference type="SUPFAM" id="SSF47473">
    <property type="entry name" value="EF-hand"/>
    <property type="match status" value="1"/>
</dbReference>
<feature type="region of interest" description="Disordered" evidence="3">
    <location>
        <begin position="150"/>
        <end position="267"/>
    </location>
</feature>
<evidence type="ECO:0000313" key="6">
    <source>
        <dbReference type="RefSeq" id="XP_042562583.1"/>
    </source>
</evidence>
<dbReference type="KEGG" id="char:122131930"/>
<dbReference type="RefSeq" id="XP_042562583.1">
    <property type="nucleotide sequence ID" value="XM_042706649.1"/>
</dbReference>
<evidence type="ECO:0000313" key="5">
    <source>
        <dbReference type="Proteomes" id="UP000515152"/>
    </source>
</evidence>
<evidence type="ECO:0000256" key="2">
    <source>
        <dbReference type="ARBA" id="ARBA00022737"/>
    </source>
</evidence>
<keyword evidence="2" id="KW-0677">Repeat</keyword>
<feature type="chain" id="PRO_5035466322" evidence="4">
    <location>
        <begin position="17"/>
        <end position="267"/>
    </location>
</feature>
<sequence>MFAVAAVLLVPFLVQGAPQQGQASERLESTGDSPPLPLVNPFGSADENRRLLQSYIKANLKKQANPDVTTWEQEVFFLFSLHDYDKSSQLDGLELMKLLSDFQSHHSQTPKSTDGVVAMVDYLLQTQDQNQDGLLAPSELLSPPIQAKLEEEAPQQQEQPEEEPAQKAEADRPSDTANELGQPQEEMQEGKQEHRPEAQEEQVPEEQNVDQPGDVGELKQGGEQEHAQEQPEPEAVQEQQQQAEEQRLELNAMDQQNRPVHQGQPEM</sequence>
<feature type="compositionally biased region" description="Basic and acidic residues" evidence="3">
    <location>
        <begin position="216"/>
        <end position="229"/>
    </location>
</feature>
<evidence type="ECO:0000256" key="3">
    <source>
        <dbReference type="SAM" id="MobiDB-lite"/>
    </source>
</evidence>
<protein>
    <submittedName>
        <fullName evidence="6">Cell growth regulator with EF hand domain protein 1</fullName>
    </submittedName>
</protein>
<dbReference type="Proteomes" id="UP000515152">
    <property type="component" value="Unplaced"/>
</dbReference>
<feature type="compositionally biased region" description="Basic and acidic residues" evidence="3">
    <location>
        <begin position="164"/>
        <end position="174"/>
    </location>
</feature>
<feature type="region of interest" description="Disordered" evidence="3">
    <location>
        <begin position="21"/>
        <end position="43"/>
    </location>
</feature>
<feature type="compositionally biased region" description="Acidic residues" evidence="3">
    <location>
        <begin position="199"/>
        <end position="208"/>
    </location>
</feature>
<gene>
    <name evidence="6" type="primary">cgref1</name>
</gene>
<reference evidence="6" key="1">
    <citation type="submission" date="2025-08" db="UniProtKB">
        <authorList>
            <consortium name="RefSeq"/>
        </authorList>
    </citation>
    <scope>IDENTIFICATION</scope>
</reference>
<dbReference type="InterPro" id="IPR052110">
    <property type="entry name" value="MCFD2-like"/>
</dbReference>
<feature type="compositionally biased region" description="Basic and acidic residues" evidence="3">
    <location>
        <begin position="188"/>
        <end position="198"/>
    </location>
</feature>
<keyword evidence="5" id="KW-1185">Reference proteome</keyword>